<evidence type="ECO:0000259" key="2">
    <source>
        <dbReference type="Pfam" id="PF02517"/>
    </source>
</evidence>
<feature type="transmembrane region" description="Helical" evidence="1">
    <location>
        <begin position="61"/>
        <end position="82"/>
    </location>
</feature>
<dbReference type="PANTHER" id="PTHR36435:SF1">
    <property type="entry name" value="CAAX AMINO TERMINAL PROTEASE FAMILY PROTEIN"/>
    <property type="match status" value="1"/>
</dbReference>
<keyword evidence="3" id="KW-0378">Hydrolase</keyword>
<dbReference type="AlphaFoldDB" id="A0AAW4WL01"/>
<dbReference type="InterPro" id="IPR003675">
    <property type="entry name" value="Rce1/LyrA-like_dom"/>
</dbReference>
<dbReference type="EMBL" id="JAJEQW010000022">
    <property type="protein sequence ID" value="MCC2243461.1"/>
    <property type="molecule type" value="Genomic_DNA"/>
</dbReference>
<feature type="transmembrane region" description="Helical" evidence="1">
    <location>
        <begin position="202"/>
        <end position="218"/>
    </location>
</feature>
<gene>
    <name evidence="3" type="ORF">LKD47_14355</name>
</gene>
<dbReference type="PANTHER" id="PTHR36435">
    <property type="entry name" value="SLR1288 PROTEIN"/>
    <property type="match status" value="1"/>
</dbReference>
<name>A0AAW4WL01_9FIRM</name>
<feature type="transmembrane region" description="Helical" evidence="1">
    <location>
        <begin position="225"/>
        <end position="244"/>
    </location>
</feature>
<accession>A0AAW4WL01</accession>
<evidence type="ECO:0000313" key="3">
    <source>
        <dbReference type="EMBL" id="MCC2243461.1"/>
    </source>
</evidence>
<evidence type="ECO:0000256" key="1">
    <source>
        <dbReference type="SAM" id="Phobius"/>
    </source>
</evidence>
<evidence type="ECO:0000313" key="4">
    <source>
        <dbReference type="Proteomes" id="UP001198893"/>
    </source>
</evidence>
<dbReference type="GO" id="GO:0004175">
    <property type="term" value="F:endopeptidase activity"/>
    <property type="evidence" value="ECO:0007669"/>
    <property type="project" value="UniProtKB-ARBA"/>
</dbReference>
<dbReference type="GO" id="GO:0080120">
    <property type="term" value="P:CAAX-box protein maturation"/>
    <property type="evidence" value="ECO:0007669"/>
    <property type="project" value="UniProtKB-ARBA"/>
</dbReference>
<feature type="transmembrane region" description="Helical" evidence="1">
    <location>
        <begin position="102"/>
        <end position="126"/>
    </location>
</feature>
<keyword evidence="1" id="KW-1133">Transmembrane helix</keyword>
<feature type="transmembrane region" description="Helical" evidence="1">
    <location>
        <begin position="250"/>
        <end position="274"/>
    </location>
</feature>
<reference evidence="3" key="1">
    <citation type="submission" date="2021-10" db="EMBL/GenBank/DDBJ databases">
        <title>Anaerobic single-cell dispensing facilitates the cultivation of human gut bacteria.</title>
        <authorList>
            <person name="Afrizal A."/>
        </authorList>
    </citation>
    <scope>NUCLEOTIDE SEQUENCE</scope>
    <source>
        <strain evidence="3">CLA-AA-H204</strain>
    </source>
</reference>
<keyword evidence="3" id="KW-0482">Metalloprotease</keyword>
<dbReference type="InterPro" id="IPR052710">
    <property type="entry name" value="CAAX_protease"/>
</dbReference>
<feature type="domain" description="CAAX prenyl protease 2/Lysostaphin resistance protein A-like" evidence="2">
    <location>
        <begin position="147"/>
        <end position="233"/>
    </location>
</feature>
<dbReference type="Proteomes" id="UP001198893">
    <property type="component" value="Unassembled WGS sequence"/>
</dbReference>
<proteinExistence type="predicted"/>
<protein>
    <submittedName>
        <fullName evidence="3">CPBP family intramembrane metalloprotease</fullName>
    </submittedName>
</protein>
<dbReference type="RefSeq" id="WP_227710853.1">
    <property type="nucleotide sequence ID" value="NZ_JAJEQW010000022.1"/>
</dbReference>
<dbReference type="GO" id="GO:0008237">
    <property type="term" value="F:metallopeptidase activity"/>
    <property type="evidence" value="ECO:0007669"/>
    <property type="project" value="UniProtKB-KW"/>
</dbReference>
<comment type="caution">
    <text evidence="3">The sequence shown here is derived from an EMBL/GenBank/DDBJ whole genome shotgun (WGS) entry which is preliminary data.</text>
</comment>
<keyword evidence="3" id="KW-0645">Protease</keyword>
<sequence length="287" mass="32462">MKRFGRIMFCFLPALLAFGLQQLISIPAVGLALLGGFYTKGATSIDDCMDAFLNIISTANFNAGVSAAYGTVALVVFAYWYYKKFRQTEPENVRKPFNIPVIFGILITAVGLQYITNYIVSFTAAINPHWLEYYSNLVESVGLDEPSLILVLYSVLIGPVCEELIFRGLTLKYAKRAMPFWVANFLQALLFGVFHMNMIQGVYAFVVGIVLGFICEKSHSIYPSMLFHILFNIWGTFSPDWFMYKADTVPFFFLWFFVGAGLLVAGLLLFFFGVNKKYPKIENSYYS</sequence>
<organism evidence="3 4">
    <name type="scientific">Roseburia amylophila</name>
    <dbReference type="NCBI Taxonomy" id="2981794"/>
    <lineage>
        <taxon>Bacteria</taxon>
        <taxon>Bacillati</taxon>
        <taxon>Bacillota</taxon>
        <taxon>Clostridia</taxon>
        <taxon>Lachnospirales</taxon>
        <taxon>Lachnospiraceae</taxon>
        <taxon>Roseburia</taxon>
    </lineage>
</organism>
<dbReference type="Pfam" id="PF02517">
    <property type="entry name" value="Rce1-like"/>
    <property type="match status" value="1"/>
</dbReference>
<keyword evidence="1" id="KW-0472">Membrane</keyword>
<keyword evidence="1" id="KW-0812">Transmembrane</keyword>